<evidence type="ECO:0000256" key="9">
    <source>
        <dbReference type="SAM" id="Phobius"/>
    </source>
</evidence>
<reference evidence="10 11" key="1">
    <citation type="submission" date="2018-08" db="EMBL/GenBank/DDBJ databases">
        <title>Genome and evolution of the arbuscular mycorrhizal fungus Diversispora epigaea (formerly Glomus versiforme) and its bacterial endosymbionts.</title>
        <authorList>
            <person name="Sun X."/>
            <person name="Fei Z."/>
            <person name="Harrison M."/>
        </authorList>
    </citation>
    <scope>NUCLEOTIDE SEQUENCE [LARGE SCALE GENOMIC DNA]</scope>
    <source>
        <strain evidence="10 11">IT104</strain>
    </source>
</reference>
<evidence type="ECO:0000256" key="2">
    <source>
        <dbReference type="ARBA" id="ARBA00004325"/>
    </source>
</evidence>
<gene>
    <name evidence="10" type="ORF">Glove_613g12</name>
</gene>
<dbReference type="STRING" id="1348612.A0A397GER7"/>
<keyword evidence="4" id="KW-0809">Transit peptide</keyword>
<evidence type="ECO:0000313" key="10">
    <source>
        <dbReference type="EMBL" id="RHZ46580.1"/>
    </source>
</evidence>
<dbReference type="GO" id="GO:0033617">
    <property type="term" value="P:mitochondrial respiratory chain complex IV assembly"/>
    <property type="evidence" value="ECO:0007669"/>
    <property type="project" value="InterPro"/>
</dbReference>
<dbReference type="Proteomes" id="UP000266861">
    <property type="component" value="Unassembled WGS sequence"/>
</dbReference>
<dbReference type="Pfam" id="PF09803">
    <property type="entry name" value="Pet100"/>
    <property type="match status" value="1"/>
</dbReference>
<dbReference type="PANTHER" id="PTHR33968">
    <property type="entry name" value="PROTEIN PET100 HOMOLOG, MITOCHONDRIAL"/>
    <property type="match status" value="1"/>
</dbReference>
<keyword evidence="5 9" id="KW-1133">Transmembrane helix</keyword>
<evidence type="ECO:0000256" key="4">
    <source>
        <dbReference type="ARBA" id="ARBA00022946"/>
    </source>
</evidence>
<evidence type="ECO:0000256" key="6">
    <source>
        <dbReference type="ARBA" id="ARBA00023128"/>
    </source>
</evidence>
<dbReference type="AlphaFoldDB" id="A0A397GER7"/>
<keyword evidence="7 9" id="KW-0472">Membrane</keyword>
<protein>
    <submittedName>
        <fullName evidence="10">Uncharacterized protein</fullName>
    </submittedName>
</protein>
<dbReference type="GO" id="GO:0051082">
    <property type="term" value="F:unfolded protein binding"/>
    <property type="evidence" value="ECO:0007669"/>
    <property type="project" value="TreeGrafter"/>
</dbReference>
<proteinExistence type="inferred from homology"/>
<organism evidence="10 11">
    <name type="scientific">Diversispora epigaea</name>
    <dbReference type="NCBI Taxonomy" id="1348612"/>
    <lineage>
        <taxon>Eukaryota</taxon>
        <taxon>Fungi</taxon>
        <taxon>Fungi incertae sedis</taxon>
        <taxon>Mucoromycota</taxon>
        <taxon>Glomeromycotina</taxon>
        <taxon>Glomeromycetes</taxon>
        <taxon>Diversisporales</taxon>
        <taxon>Diversisporaceae</taxon>
        <taxon>Diversispora</taxon>
    </lineage>
</organism>
<dbReference type="OrthoDB" id="18175at2759"/>
<evidence type="ECO:0000313" key="11">
    <source>
        <dbReference type="Proteomes" id="UP000266861"/>
    </source>
</evidence>
<sequence>MIFPPNIEKLKHAIVTTVGFEPTHNINYFRSSLLPTKTLKMAGPNLELFKFAVYIFFPVATMYYFGAPEFYEKHVKMARQWPENTPNIPNNQKDILEELKRLKAERIAKKNNNSANS</sequence>
<dbReference type="InterPro" id="IPR018625">
    <property type="entry name" value="Pet100"/>
</dbReference>
<dbReference type="PANTHER" id="PTHR33968:SF1">
    <property type="entry name" value="PROTEIN PET100 HOMOLOG, MITOCHONDRIAL"/>
    <property type="match status" value="1"/>
</dbReference>
<evidence type="ECO:0000256" key="1">
    <source>
        <dbReference type="ARBA" id="ARBA00004167"/>
    </source>
</evidence>
<accession>A0A397GER7</accession>
<comment type="subcellular location">
    <subcellularLocation>
        <location evidence="1">Membrane</location>
        <topology evidence="1">Single-pass membrane protein</topology>
    </subcellularLocation>
    <subcellularLocation>
        <location evidence="2">Mitochondrion membrane</location>
    </subcellularLocation>
</comment>
<dbReference type="EMBL" id="PQFF01000510">
    <property type="protein sequence ID" value="RHZ46580.1"/>
    <property type="molecule type" value="Genomic_DNA"/>
</dbReference>
<keyword evidence="3 9" id="KW-0812">Transmembrane</keyword>
<evidence type="ECO:0000256" key="8">
    <source>
        <dbReference type="ARBA" id="ARBA00038077"/>
    </source>
</evidence>
<evidence type="ECO:0000256" key="3">
    <source>
        <dbReference type="ARBA" id="ARBA00022692"/>
    </source>
</evidence>
<dbReference type="GO" id="GO:0005743">
    <property type="term" value="C:mitochondrial inner membrane"/>
    <property type="evidence" value="ECO:0007669"/>
    <property type="project" value="TreeGrafter"/>
</dbReference>
<comment type="similarity">
    <text evidence="8">Belongs to the PET100 family.</text>
</comment>
<comment type="caution">
    <text evidence="10">The sequence shown here is derived from an EMBL/GenBank/DDBJ whole genome shotgun (WGS) entry which is preliminary data.</text>
</comment>
<evidence type="ECO:0000256" key="5">
    <source>
        <dbReference type="ARBA" id="ARBA00022989"/>
    </source>
</evidence>
<name>A0A397GER7_9GLOM</name>
<feature type="transmembrane region" description="Helical" evidence="9">
    <location>
        <begin position="48"/>
        <end position="67"/>
    </location>
</feature>
<keyword evidence="6" id="KW-0496">Mitochondrion</keyword>
<evidence type="ECO:0000256" key="7">
    <source>
        <dbReference type="ARBA" id="ARBA00023136"/>
    </source>
</evidence>
<keyword evidence="11" id="KW-1185">Reference proteome</keyword>